<dbReference type="Proteomes" id="UP000784294">
    <property type="component" value="Unassembled WGS sequence"/>
</dbReference>
<organism evidence="2 3">
    <name type="scientific">Protopolystoma xenopodis</name>
    <dbReference type="NCBI Taxonomy" id="117903"/>
    <lineage>
        <taxon>Eukaryota</taxon>
        <taxon>Metazoa</taxon>
        <taxon>Spiralia</taxon>
        <taxon>Lophotrochozoa</taxon>
        <taxon>Platyhelminthes</taxon>
        <taxon>Monogenea</taxon>
        <taxon>Polyopisthocotylea</taxon>
        <taxon>Polystomatidea</taxon>
        <taxon>Polystomatidae</taxon>
        <taxon>Protopolystoma</taxon>
    </lineage>
</organism>
<proteinExistence type="predicted"/>
<dbReference type="AlphaFoldDB" id="A0A448WEH5"/>
<feature type="region of interest" description="Disordered" evidence="1">
    <location>
        <begin position="172"/>
        <end position="191"/>
    </location>
</feature>
<reference evidence="2" key="1">
    <citation type="submission" date="2018-11" db="EMBL/GenBank/DDBJ databases">
        <authorList>
            <consortium name="Pathogen Informatics"/>
        </authorList>
    </citation>
    <scope>NUCLEOTIDE SEQUENCE</scope>
</reference>
<evidence type="ECO:0000313" key="3">
    <source>
        <dbReference type="Proteomes" id="UP000784294"/>
    </source>
</evidence>
<accession>A0A448WEH5</accession>
<gene>
    <name evidence="2" type="ORF">PXEA_LOCUS3266</name>
</gene>
<protein>
    <submittedName>
        <fullName evidence="2">Uncharacterized protein</fullName>
    </submittedName>
</protein>
<name>A0A448WEH5_9PLAT</name>
<feature type="compositionally biased region" description="Basic residues" evidence="1">
    <location>
        <begin position="172"/>
        <end position="181"/>
    </location>
</feature>
<evidence type="ECO:0000313" key="2">
    <source>
        <dbReference type="EMBL" id="VEL09826.1"/>
    </source>
</evidence>
<evidence type="ECO:0000256" key="1">
    <source>
        <dbReference type="SAM" id="MobiDB-lite"/>
    </source>
</evidence>
<sequence length="191" mass="21120">MATAVGFTLPNPSCDSETEKFILLLKQLHSFGRSEAKAAVFGSTLNSKQQISGPEQLSTWPSQDATNGEPWTIAPMDNPIYLTGGGLDELANHVNKLDSFLMNLAVSPRVQTSLSSAHEFPQLFEPSMFKSAIMDSCEHTPLLSKIKRINSKTTEERDSLKKTSLAQLKKKIRKRKNKTANKLKLLSSQNT</sequence>
<dbReference type="EMBL" id="CAAALY010007341">
    <property type="protein sequence ID" value="VEL09826.1"/>
    <property type="molecule type" value="Genomic_DNA"/>
</dbReference>
<comment type="caution">
    <text evidence="2">The sequence shown here is derived from an EMBL/GenBank/DDBJ whole genome shotgun (WGS) entry which is preliminary data.</text>
</comment>
<keyword evidence="3" id="KW-1185">Reference proteome</keyword>